<gene>
    <name evidence="2" type="ORF">SanaruYs_37090</name>
</gene>
<dbReference type="RefSeq" id="WP_127124119.1">
    <property type="nucleotide sequence ID" value="NZ_BHXQ01000008.1"/>
</dbReference>
<dbReference type="EMBL" id="BHXQ01000008">
    <property type="protein sequence ID" value="GCC53465.1"/>
    <property type="molecule type" value="Genomic_DNA"/>
</dbReference>
<dbReference type="OrthoDB" id="1467516at2"/>
<sequence length="153" mass="18196">MYNREEASMIRKEFWTAFGKYMSPVPSAEGLKVNWINYHTGIRDVFFRMDAGAKLAIIAISLEHNDTELQELYFEQFLELKSLLHKTLGEEWQWRLNLTVNESKIVSRIYCELPEVSIFNKKQWPELISFFKPRIIALDSFWENARYSFDGLM</sequence>
<comment type="caution">
    <text evidence="2">The sequence shown here is derived from an EMBL/GenBank/DDBJ whole genome shotgun (WGS) entry which is preliminary data.</text>
</comment>
<accession>A0A401UEX8</accession>
<evidence type="ECO:0000313" key="2">
    <source>
        <dbReference type="EMBL" id="GCC53465.1"/>
    </source>
</evidence>
<evidence type="ECO:0000259" key="1">
    <source>
        <dbReference type="Pfam" id="PF14088"/>
    </source>
</evidence>
<proteinExistence type="predicted"/>
<dbReference type="AlphaFoldDB" id="A0A401UEX8"/>
<organism evidence="2 3">
    <name type="scientific">Chryseotalea sanaruensis</name>
    <dbReference type="NCBI Taxonomy" id="2482724"/>
    <lineage>
        <taxon>Bacteria</taxon>
        <taxon>Pseudomonadati</taxon>
        <taxon>Bacteroidota</taxon>
        <taxon>Cytophagia</taxon>
        <taxon>Cytophagales</taxon>
        <taxon>Chryseotaleaceae</taxon>
        <taxon>Chryseotalea</taxon>
    </lineage>
</organism>
<reference evidence="2 3" key="1">
    <citation type="submission" date="2018-11" db="EMBL/GenBank/DDBJ databases">
        <title>Chryseotalea sanarue gen. nov., sp., nov., a member of the family Cytophagaceae, isolated from a brackish lake in Hamamatsu Japan.</title>
        <authorList>
            <person name="Maejima Y."/>
            <person name="Iino T."/>
            <person name="Muraguchi Y."/>
            <person name="Fukuda K."/>
            <person name="Ohkuma M."/>
            <person name="Moriuchi R."/>
            <person name="Dohra H."/>
            <person name="Kimbara K."/>
            <person name="Shintani M."/>
        </authorList>
    </citation>
    <scope>NUCLEOTIDE SEQUENCE [LARGE SCALE GENOMIC DNA]</scope>
    <source>
        <strain evidence="2 3">Ys</strain>
    </source>
</reference>
<keyword evidence="3" id="KW-1185">Reference proteome</keyword>
<dbReference type="InterPro" id="IPR025364">
    <property type="entry name" value="DUF4268"/>
</dbReference>
<evidence type="ECO:0000313" key="3">
    <source>
        <dbReference type="Proteomes" id="UP000288227"/>
    </source>
</evidence>
<protein>
    <submittedName>
        <fullName evidence="2">DUF4268 domain-containing protein</fullName>
    </submittedName>
</protein>
<dbReference type="Proteomes" id="UP000288227">
    <property type="component" value="Unassembled WGS sequence"/>
</dbReference>
<feature type="domain" description="DUF4268" evidence="1">
    <location>
        <begin position="10"/>
        <end position="144"/>
    </location>
</feature>
<dbReference type="Pfam" id="PF14088">
    <property type="entry name" value="DUF4268"/>
    <property type="match status" value="1"/>
</dbReference>
<name>A0A401UEX8_9BACT</name>